<comment type="caution">
    <text evidence="2">The sequence shown here is derived from an EMBL/GenBank/DDBJ whole genome shotgun (WGS) entry which is preliminary data.</text>
</comment>
<proteinExistence type="predicted"/>
<feature type="non-terminal residue" evidence="2">
    <location>
        <position position="139"/>
    </location>
</feature>
<dbReference type="EMBL" id="CAJVPY010070304">
    <property type="protein sequence ID" value="CAG8827781.1"/>
    <property type="molecule type" value="Genomic_DNA"/>
</dbReference>
<feature type="region of interest" description="Disordered" evidence="1">
    <location>
        <begin position="1"/>
        <end position="27"/>
    </location>
</feature>
<feature type="compositionally biased region" description="Low complexity" evidence="1">
    <location>
        <begin position="1"/>
        <end position="10"/>
    </location>
</feature>
<evidence type="ECO:0000313" key="2">
    <source>
        <dbReference type="EMBL" id="CAG8827781.1"/>
    </source>
</evidence>
<dbReference type="Proteomes" id="UP000789405">
    <property type="component" value="Unassembled WGS sequence"/>
</dbReference>
<dbReference type="AlphaFoldDB" id="A0A9N9KFC6"/>
<name>A0A9N9KFC6_9GLOM</name>
<feature type="non-terminal residue" evidence="2">
    <location>
        <position position="1"/>
    </location>
</feature>
<evidence type="ECO:0000256" key="1">
    <source>
        <dbReference type="SAM" id="MobiDB-lite"/>
    </source>
</evidence>
<dbReference type="OrthoDB" id="2417702at2759"/>
<gene>
    <name evidence="2" type="ORF">DERYTH_LOCUS28370</name>
</gene>
<sequence>KQNNNSTSSDTETDSRNLSNPKSGCPLTGPTTLRAHLANSCKNISEEWKHHFNYILVNNLEDIPTDEPLYGMPNTTSFLVKQKKAKLTNWFDSVRIEPSKQSIIDEAIALAFIMCGIPFCVIDNPFFVNALKLLNPGYE</sequence>
<reference evidence="2" key="1">
    <citation type="submission" date="2021-06" db="EMBL/GenBank/DDBJ databases">
        <authorList>
            <person name="Kallberg Y."/>
            <person name="Tangrot J."/>
            <person name="Rosling A."/>
        </authorList>
    </citation>
    <scope>NUCLEOTIDE SEQUENCE</scope>
    <source>
        <strain evidence="2">MA453B</strain>
    </source>
</reference>
<protein>
    <submittedName>
        <fullName evidence="2">12647_t:CDS:1</fullName>
    </submittedName>
</protein>
<keyword evidence="3" id="KW-1185">Reference proteome</keyword>
<organism evidence="2 3">
    <name type="scientific">Dentiscutata erythropus</name>
    <dbReference type="NCBI Taxonomy" id="1348616"/>
    <lineage>
        <taxon>Eukaryota</taxon>
        <taxon>Fungi</taxon>
        <taxon>Fungi incertae sedis</taxon>
        <taxon>Mucoromycota</taxon>
        <taxon>Glomeromycotina</taxon>
        <taxon>Glomeromycetes</taxon>
        <taxon>Diversisporales</taxon>
        <taxon>Gigasporaceae</taxon>
        <taxon>Dentiscutata</taxon>
    </lineage>
</organism>
<evidence type="ECO:0000313" key="3">
    <source>
        <dbReference type="Proteomes" id="UP000789405"/>
    </source>
</evidence>
<accession>A0A9N9KFC6</accession>